<feature type="region of interest" description="Disordered" evidence="1">
    <location>
        <begin position="321"/>
        <end position="347"/>
    </location>
</feature>
<feature type="region of interest" description="Disordered" evidence="1">
    <location>
        <begin position="107"/>
        <end position="128"/>
    </location>
</feature>
<dbReference type="RefSeq" id="WP_208238031.1">
    <property type="nucleotide sequence ID" value="NZ_BAAAQU010000001.1"/>
</dbReference>
<comment type="caution">
    <text evidence="4">The sequence shown here is derived from an EMBL/GenBank/DDBJ whole genome shotgun (WGS) entry which is preliminary data.</text>
</comment>
<evidence type="ECO:0000313" key="4">
    <source>
        <dbReference type="EMBL" id="MBO2989657.1"/>
    </source>
</evidence>
<dbReference type="AlphaFoldDB" id="A0A939QCJ3"/>
<feature type="domain" description="DUF8094" evidence="3">
    <location>
        <begin position="347"/>
        <end position="670"/>
    </location>
</feature>
<sequence>MRYVLAIATLVLAGVLLVFGIGQRTFLAGPAEIRYEAATVDGAPYAVLPAEVLDAAPGQPNVVVESAGAFVAMGSQSDVDAWVEPFDHEVIGADTQNRELTSTAVAATAEADGESAEEPATGIDPRGSDLWLDEWSANAGSTGDQEASTPGGEASLLRVPMDLEPGQAALIAVDGTEPLPDSIAVSWVQDRSTPWAGPLLAGGGLLAVVGGILYLLAVDHNRRGLGPRRGRRGPLQGIRNSFGKRKQMSALDGVDAAGVRPPEGRESGRSSGSDAAVVPDSSEQKPKKRTKRGKQAQRIALPAVGLLLAFGVTACSPSYWPDLGGAQPEESAEPEGSEPNAAPVPVSGQQIDRIIQRLSETTGGADDALDADALAGRFTGDALAQRAANYQIREELPTYEVVPPRITDEGLDYDLVQSTEGWPRTMFITVASASGADAAAAEDAGEATEEAEAAETDAGTEQASSPSLALLMTQQSPQENYAVSRVIALRGGITMPDAAPVEEGTALLSADQQGLVLAPAEVGDAFATVLQEGPESAAAENFDIAEDDALTTRGGEAWRAQSQRDADDDDRTVQYSVSVAQGEESPVSLSTGTGGALVATTVIENRIEDADGGRWQPKAEGAVTALTGIEGNVDRLERQVAHQMLFFVPSAESGDKIQILGVTTELVGASE</sequence>
<feature type="transmembrane region" description="Helical" evidence="2">
    <location>
        <begin position="299"/>
        <end position="320"/>
    </location>
</feature>
<name>A0A939QCJ3_9MICO</name>
<keyword evidence="2" id="KW-0472">Membrane</keyword>
<evidence type="ECO:0000259" key="3">
    <source>
        <dbReference type="Pfam" id="PF26366"/>
    </source>
</evidence>
<feature type="region of interest" description="Disordered" evidence="1">
    <location>
        <begin position="439"/>
        <end position="463"/>
    </location>
</feature>
<dbReference type="Pfam" id="PF26366">
    <property type="entry name" value="DUF8094"/>
    <property type="match status" value="1"/>
</dbReference>
<feature type="region of interest" description="Disordered" evidence="1">
    <location>
        <begin position="225"/>
        <end position="296"/>
    </location>
</feature>
<dbReference type="EMBL" id="JAGFBF010000004">
    <property type="protein sequence ID" value="MBO2989657.1"/>
    <property type="molecule type" value="Genomic_DNA"/>
</dbReference>
<proteinExistence type="predicted"/>
<accession>A0A939QCJ3</accession>
<reference evidence="4" key="1">
    <citation type="submission" date="2021-03" db="EMBL/GenBank/DDBJ databases">
        <title>Leucobacter chromiisoli sp. nov., isolated from chromium-containing soil of chemical plant.</title>
        <authorList>
            <person name="Xu Z."/>
        </authorList>
    </citation>
    <scope>NUCLEOTIDE SEQUENCE</scope>
    <source>
        <strain evidence="4">K 70/01</strain>
    </source>
</reference>
<dbReference type="InterPro" id="IPR058407">
    <property type="entry name" value="DUF8094"/>
</dbReference>
<feature type="compositionally biased region" description="Basic residues" evidence="1">
    <location>
        <begin position="286"/>
        <end position="295"/>
    </location>
</feature>
<gene>
    <name evidence="4" type="ORF">J4H85_06565</name>
</gene>
<evidence type="ECO:0000256" key="2">
    <source>
        <dbReference type="SAM" id="Phobius"/>
    </source>
</evidence>
<organism evidence="4 5">
    <name type="scientific">Leucobacter tardus</name>
    <dbReference type="NCBI Taxonomy" id="501483"/>
    <lineage>
        <taxon>Bacteria</taxon>
        <taxon>Bacillati</taxon>
        <taxon>Actinomycetota</taxon>
        <taxon>Actinomycetes</taxon>
        <taxon>Micrococcales</taxon>
        <taxon>Microbacteriaceae</taxon>
        <taxon>Leucobacter</taxon>
    </lineage>
</organism>
<keyword evidence="2" id="KW-0812">Transmembrane</keyword>
<keyword evidence="2" id="KW-1133">Transmembrane helix</keyword>
<protein>
    <submittedName>
        <fullName evidence="4">Glycosyltransferase</fullName>
    </submittedName>
</protein>
<feature type="transmembrane region" description="Helical" evidence="2">
    <location>
        <begin position="195"/>
        <end position="218"/>
    </location>
</feature>
<dbReference type="Proteomes" id="UP000668403">
    <property type="component" value="Unassembled WGS sequence"/>
</dbReference>
<feature type="compositionally biased region" description="Acidic residues" evidence="1">
    <location>
        <begin position="443"/>
        <end position="455"/>
    </location>
</feature>
<evidence type="ECO:0000313" key="5">
    <source>
        <dbReference type="Proteomes" id="UP000668403"/>
    </source>
</evidence>
<evidence type="ECO:0000256" key="1">
    <source>
        <dbReference type="SAM" id="MobiDB-lite"/>
    </source>
</evidence>
<keyword evidence="5" id="KW-1185">Reference proteome</keyword>